<evidence type="ECO:0000313" key="6">
    <source>
        <dbReference type="EMBL" id="QJD94497.1"/>
    </source>
</evidence>
<dbReference type="Proteomes" id="UP000503278">
    <property type="component" value="Chromosome"/>
</dbReference>
<dbReference type="PANTHER" id="PTHR35333">
    <property type="entry name" value="BETA-LACTAMASE"/>
    <property type="match status" value="1"/>
</dbReference>
<dbReference type="InterPro" id="IPR012338">
    <property type="entry name" value="Beta-lactam/transpept-like"/>
</dbReference>
<proteinExistence type="inferred from homology"/>
<dbReference type="EC" id="3.5.2.6" evidence="3"/>
<protein>
    <recommendedName>
        <fullName evidence="3">beta-lactamase</fullName>
        <ecNumber evidence="3">3.5.2.6</ecNumber>
    </recommendedName>
</protein>
<comment type="similarity">
    <text evidence="2">Belongs to the class-A beta-lactamase family.</text>
</comment>
<dbReference type="EMBL" id="CP051682">
    <property type="protein sequence ID" value="QJD94497.1"/>
    <property type="molecule type" value="Genomic_DNA"/>
</dbReference>
<keyword evidence="7" id="KW-1185">Reference proteome</keyword>
<evidence type="ECO:0000256" key="2">
    <source>
        <dbReference type="ARBA" id="ARBA00009009"/>
    </source>
</evidence>
<sequence length="301" mass="33015">MENLAQFFLRVALVSFLAISTIAAQAQTDSLRNQIKQLEQLAKGKVYMAYALIEDHDTLSYNGNAHAVMQSVMKLPIAMAVLHQVDVGQLKLTQTIHITKADLPETFSPLRDKYPDGNVDVSIADLLSYMVTLSDNDACDILLKLLGGTKPVEQYIHQLGFKQFSLKASERQMGSSWAAQYTNWCRPVDMVQLLCIVDKGTALSEASNGYLWQLMLATVPGAKRIKGMLPAGTPVAHRTGTGATNTKGFIAAINDVGIIMLPNGKHLALAVFVNDTYMNNTQCEKVIARISKAVYDYAMSK</sequence>
<evidence type="ECO:0000256" key="4">
    <source>
        <dbReference type="SAM" id="SignalP"/>
    </source>
</evidence>
<comment type="catalytic activity">
    <reaction evidence="1">
        <text>a beta-lactam + H2O = a substituted beta-amino acid</text>
        <dbReference type="Rhea" id="RHEA:20401"/>
        <dbReference type="ChEBI" id="CHEBI:15377"/>
        <dbReference type="ChEBI" id="CHEBI:35627"/>
        <dbReference type="ChEBI" id="CHEBI:140347"/>
        <dbReference type="EC" id="3.5.2.6"/>
    </reaction>
</comment>
<organism evidence="6 7">
    <name type="scientific">Mucilaginibacter robiniae</name>
    <dbReference type="NCBI Taxonomy" id="2728022"/>
    <lineage>
        <taxon>Bacteria</taxon>
        <taxon>Pseudomonadati</taxon>
        <taxon>Bacteroidota</taxon>
        <taxon>Sphingobacteriia</taxon>
        <taxon>Sphingobacteriales</taxon>
        <taxon>Sphingobacteriaceae</taxon>
        <taxon>Mucilaginibacter</taxon>
    </lineage>
</organism>
<feature type="signal peptide" evidence="4">
    <location>
        <begin position="1"/>
        <end position="26"/>
    </location>
</feature>
<evidence type="ECO:0000259" key="5">
    <source>
        <dbReference type="Pfam" id="PF13354"/>
    </source>
</evidence>
<name>A0A7L5DWP1_9SPHI</name>
<dbReference type="SUPFAM" id="SSF56601">
    <property type="entry name" value="beta-lactamase/transpeptidase-like"/>
    <property type="match status" value="1"/>
</dbReference>
<dbReference type="InterPro" id="IPR000871">
    <property type="entry name" value="Beta-lactam_class-A"/>
</dbReference>
<dbReference type="InterPro" id="IPR045155">
    <property type="entry name" value="Beta-lactam_cat"/>
</dbReference>
<dbReference type="NCBIfam" id="NF033103">
    <property type="entry name" value="bla_class_A"/>
    <property type="match status" value="1"/>
</dbReference>
<dbReference type="PANTHER" id="PTHR35333:SF3">
    <property type="entry name" value="BETA-LACTAMASE-TYPE TRANSPEPTIDASE FOLD CONTAINING PROTEIN"/>
    <property type="match status" value="1"/>
</dbReference>
<dbReference type="GO" id="GO:0046677">
    <property type="term" value="P:response to antibiotic"/>
    <property type="evidence" value="ECO:0007669"/>
    <property type="project" value="InterPro"/>
</dbReference>
<dbReference type="GO" id="GO:0008800">
    <property type="term" value="F:beta-lactamase activity"/>
    <property type="evidence" value="ECO:0007669"/>
    <property type="project" value="UniProtKB-EC"/>
</dbReference>
<gene>
    <name evidence="6" type="primary">bla</name>
    <name evidence="6" type="ORF">HH214_00735</name>
</gene>
<feature type="chain" id="PRO_5029617446" description="beta-lactamase" evidence="4">
    <location>
        <begin position="27"/>
        <end position="301"/>
    </location>
</feature>
<keyword evidence="4" id="KW-0732">Signal</keyword>
<evidence type="ECO:0000256" key="3">
    <source>
        <dbReference type="ARBA" id="ARBA00012865"/>
    </source>
</evidence>
<dbReference type="KEGG" id="mrob:HH214_00735"/>
<accession>A0A7L5DWP1</accession>
<dbReference type="Pfam" id="PF13354">
    <property type="entry name" value="Beta-lactamase2"/>
    <property type="match status" value="1"/>
</dbReference>
<dbReference type="RefSeq" id="WP_169605515.1">
    <property type="nucleotide sequence ID" value="NZ_CP051682.1"/>
</dbReference>
<dbReference type="GO" id="GO:0030655">
    <property type="term" value="P:beta-lactam antibiotic catabolic process"/>
    <property type="evidence" value="ECO:0007669"/>
    <property type="project" value="InterPro"/>
</dbReference>
<dbReference type="AlphaFoldDB" id="A0A7L5DWP1"/>
<reference evidence="6 7" key="1">
    <citation type="submission" date="2020-04" db="EMBL/GenBank/DDBJ databases">
        <title>Genome sequencing of novel species.</title>
        <authorList>
            <person name="Heo J."/>
            <person name="Kim S.-J."/>
            <person name="Kim J.-S."/>
            <person name="Hong S.-B."/>
            <person name="Kwon S.-W."/>
        </authorList>
    </citation>
    <scope>NUCLEOTIDE SEQUENCE [LARGE SCALE GENOMIC DNA]</scope>
    <source>
        <strain evidence="6 7">F39-2</strain>
    </source>
</reference>
<evidence type="ECO:0000313" key="7">
    <source>
        <dbReference type="Proteomes" id="UP000503278"/>
    </source>
</evidence>
<evidence type="ECO:0000256" key="1">
    <source>
        <dbReference type="ARBA" id="ARBA00001526"/>
    </source>
</evidence>
<dbReference type="Gene3D" id="3.40.710.10">
    <property type="entry name" value="DD-peptidase/beta-lactamase superfamily"/>
    <property type="match status" value="1"/>
</dbReference>
<feature type="domain" description="Beta-lactamase class A catalytic" evidence="5">
    <location>
        <begin position="53"/>
        <end position="273"/>
    </location>
</feature>